<keyword evidence="18" id="KW-0539">Nucleus</keyword>
<keyword evidence="14" id="KW-0175">Coiled coil</keyword>
<evidence type="ECO:0000256" key="2">
    <source>
        <dbReference type="ARBA" id="ARBA00004496"/>
    </source>
</evidence>
<dbReference type="GO" id="GO:0006310">
    <property type="term" value="P:DNA recombination"/>
    <property type="evidence" value="ECO:0007669"/>
    <property type="project" value="UniProtKB-KW"/>
</dbReference>
<keyword evidence="5" id="KW-0963">Cytoplasm</keyword>
<comment type="subunit">
    <text evidence="20">Associated with DNA polymerase alpha, RFC1 and cyclin A, in multiprotein DNA replication complexes. Also associates with replication origins at the G1/S phase boundary and throughout the S phase in vivo.</text>
</comment>
<dbReference type="FunFam" id="2.30.30.140:FF:000031">
    <property type="entry name" value="DNA/RNA-binding protein KIN17 isoform X1"/>
    <property type="match status" value="1"/>
</dbReference>
<evidence type="ECO:0000256" key="10">
    <source>
        <dbReference type="ARBA" id="ARBA00022771"/>
    </source>
</evidence>
<keyword evidence="13" id="KW-0346">Stress response</keyword>
<evidence type="ECO:0000256" key="12">
    <source>
        <dbReference type="ARBA" id="ARBA00022884"/>
    </source>
</evidence>
<keyword evidence="11" id="KW-0862">Zinc</keyword>
<dbReference type="CDD" id="cd13155">
    <property type="entry name" value="KOW_KIN17"/>
    <property type="match status" value="1"/>
</dbReference>
<evidence type="ECO:0000256" key="16">
    <source>
        <dbReference type="ARBA" id="ARBA00023172"/>
    </source>
</evidence>
<dbReference type="Gene3D" id="2.30.30.30">
    <property type="match status" value="1"/>
</dbReference>
<name>A0A3L8SGH5_CHLGU</name>
<evidence type="ECO:0000256" key="20">
    <source>
        <dbReference type="ARBA" id="ARBA00062063"/>
    </source>
</evidence>
<dbReference type="PANTHER" id="PTHR12805">
    <property type="entry name" value="KIN17 KIN, ANTIGENIC DETERMINANT OF RECA PROTEIN HOMOLOG"/>
    <property type="match status" value="1"/>
</dbReference>
<evidence type="ECO:0000256" key="13">
    <source>
        <dbReference type="ARBA" id="ARBA00023016"/>
    </source>
</evidence>
<dbReference type="EMBL" id="QUSF01000021">
    <property type="protein sequence ID" value="RLW01761.1"/>
    <property type="molecule type" value="Genomic_DNA"/>
</dbReference>
<dbReference type="Gene3D" id="2.30.30.140">
    <property type="match status" value="1"/>
</dbReference>
<protein>
    <recommendedName>
        <fullName evidence="21">DNA/RNA-binding protein KIN17</fullName>
    </recommendedName>
    <alternativeName>
        <fullName evidence="22">Binding to curved DNA</fullName>
    </alternativeName>
</protein>
<feature type="domain" description="KOW" evidence="24">
    <location>
        <begin position="330"/>
        <end position="357"/>
    </location>
</feature>
<keyword evidence="17" id="KW-0234">DNA repair</keyword>
<evidence type="ECO:0000256" key="4">
    <source>
        <dbReference type="ARBA" id="ARBA00022481"/>
    </source>
</evidence>
<dbReference type="GO" id="GO:0006260">
    <property type="term" value="P:DNA replication"/>
    <property type="evidence" value="ECO:0007669"/>
    <property type="project" value="UniProtKB-KW"/>
</dbReference>
<dbReference type="InterPro" id="IPR014722">
    <property type="entry name" value="Rib_uL2_dom2"/>
</dbReference>
<gene>
    <name evidence="26" type="ORF">DV515_00007764</name>
</gene>
<keyword evidence="9" id="KW-0227">DNA damage</keyword>
<organism evidence="26 27">
    <name type="scientific">Chloebia gouldiae</name>
    <name type="common">Gouldian finch</name>
    <name type="synonym">Erythrura gouldiae</name>
    <dbReference type="NCBI Taxonomy" id="44316"/>
    <lineage>
        <taxon>Eukaryota</taxon>
        <taxon>Metazoa</taxon>
        <taxon>Chordata</taxon>
        <taxon>Craniata</taxon>
        <taxon>Vertebrata</taxon>
        <taxon>Euteleostomi</taxon>
        <taxon>Archelosauria</taxon>
        <taxon>Archosauria</taxon>
        <taxon>Dinosauria</taxon>
        <taxon>Saurischia</taxon>
        <taxon>Theropoda</taxon>
        <taxon>Coelurosauria</taxon>
        <taxon>Aves</taxon>
        <taxon>Neognathae</taxon>
        <taxon>Neoaves</taxon>
        <taxon>Telluraves</taxon>
        <taxon>Australaves</taxon>
        <taxon>Passeriformes</taxon>
        <taxon>Passeroidea</taxon>
        <taxon>Passeridae</taxon>
        <taxon>Chloebia</taxon>
    </lineage>
</organism>
<evidence type="ECO:0000256" key="5">
    <source>
        <dbReference type="ARBA" id="ARBA00022490"/>
    </source>
</evidence>
<evidence type="ECO:0000256" key="8">
    <source>
        <dbReference type="ARBA" id="ARBA00022723"/>
    </source>
</evidence>
<accession>A0A3L8SGH5</accession>
<keyword evidence="27" id="KW-1185">Reference proteome</keyword>
<evidence type="ECO:0000256" key="7">
    <source>
        <dbReference type="ARBA" id="ARBA00022705"/>
    </source>
</evidence>
<dbReference type="Proteomes" id="UP000276834">
    <property type="component" value="Unassembled WGS sequence"/>
</dbReference>
<dbReference type="Pfam" id="PF18131">
    <property type="entry name" value="KN17_SH3"/>
    <property type="match status" value="1"/>
</dbReference>
<sequence>MGKSDFLTPKAIANRIKSKGLQKLRWYCQMCQKQCRDENGFKCHCISESHQRQLLLASQNPQQFVDYFSEEFQKDFLELLRRQFGTRRVLNNIVYNEYLSHREHIHMNAMQWETLTDFTKWLGREGLCKVDETPKGWYIQYIDRDPETIHRQQEQERKKKQDLDDEEKTTKFIEQQVRRGLEGKDVKMPVYTELNRENKEEVTFKLNKGASTSVAASSKTSVLRQYALKMVEGAVKKRRAAHCSGQPKEKKKKSALDEIMELEEKKGTSRRDCWLQPEIIVKIVTKKLPEKYHKKKAVVKEVIDRYTAIVKVIDSGDKLKLDQTHLETVIPAPGKKVLVLNGEYKGNEGILESINEKRFSVTITINSGPLKGRRVEDIHDKNQDTKRKITIDSPVIRNYQNNRMETQNLEKK</sequence>
<dbReference type="InterPro" id="IPR056767">
    <property type="entry name" value="C2H2-Znf_KIN17"/>
</dbReference>
<dbReference type="Pfam" id="PF10357">
    <property type="entry name" value="WH_KIN17"/>
    <property type="match status" value="1"/>
</dbReference>
<evidence type="ECO:0000256" key="21">
    <source>
        <dbReference type="ARBA" id="ARBA00067573"/>
    </source>
</evidence>
<evidence type="ECO:0000313" key="27">
    <source>
        <dbReference type="Proteomes" id="UP000276834"/>
    </source>
</evidence>
<dbReference type="InterPro" id="IPR037321">
    <property type="entry name" value="KIN17-like"/>
</dbReference>
<dbReference type="GO" id="GO:0006397">
    <property type="term" value="P:mRNA processing"/>
    <property type="evidence" value="ECO:0007669"/>
    <property type="project" value="UniProtKB-KW"/>
</dbReference>
<keyword evidence="4" id="KW-0488">Methylation</keyword>
<evidence type="ECO:0000256" key="18">
    <source>
        <dbReference type="ARBA" id="ARBA00023242"/>
    </source>
</evidence>
<evidence type="ECO:0000256" key="3">
    <source>
        <dbReference type="ARBA" id="ARBA00008517"/>
    </source>
</evidence>
<keyword evidence="10" id="KW-0863">Zinc-finger</keyword>
<keyword evidence="7" id="KW-0235">DNA replication</keyword>
<evidence type="ECO:0000313" key="26">
    <source>
        <dbReference type="EMBL" id="RLW01761.1"/>
    </source>
</evidence>
<evidence type="ECO:0000259" key="25">
    <source>
        <dbReference type="SMART" id="SM01253"/>
    </source>
</evidence>
<evidence type="ECO:0000256" key="9">
    <source>
        <dbReference type="ARBA" id="ARBA00022763"/>
    </source>
</evidence>
<dbReference type="InterPro" id="IPR041995">
    <property type="entry name" value="KOW_KIN17"/>
</dbReference>
<dbReference type="InterPro" id="IPR038254">
    <property type="entry name" value="KIN17_WH-like_sf"/>
</dbReference>
<dbReference type="SMART" id="SM00739">
    <property type="entry name" value="KOW"/>
    <property type="match status" value="1"/>
</dbReference>
<feature type="domain" description="DNA/RNA-binding protein Kin17 WH-like" evidence="25">
    <location>
        <begin position="52"/>
        <end position="178"/>
    </location>
</feature>
<evidence type="ECO:0000256" key="14">
    <source>
        <dbReference type="ARBA" id="ARBA00023054"/>
    </source>
</evidence>
<keyword evidence="12" id="KW-0694">RNA-binding</keyword>
<evidence type="ECO:0000256" key="17">
    <source>
        <dbReference type="ARBA" id="ARBA00023204"/>
    </source>
</evidence>
<evidence type="ECO:0000256" key="15">
    <source>
        <dbReference type="ARBA" id="ARBA00023125"/>
    </source>
</evidence>
<comment type="subcellular location">
    <subcellularLocation>
        <location evidence="2">Cytoplasm</location>
    </subcellularLocation>
    <subcellularLocation>
        <location evidence="1">Nucleus</location>
    </subcellularLocation>
</comment>
<comment type="similarity">
    <text evidence="3">Belongs to the KIN17 family.</text>
</comment>
<dbReference type="GO" id="GO:0008270">
    <property type="term" value="F:zinc ion binding"/>
    <property type="evidence" value="ECO:0007669"/>
    <property type="project" value="UniProtKB-KW"/>
</dbReference>
<evidence type="ECO:0000256" key="19">
    <source>
        <dbReference type="ARBA" id="ARBA00054469"/>
    </source>
</evidence>
<dbReference type="Gene3D" id="1.10.10.2030">
    <property type="entry name" value="DNA/RNA-binding protein Kin17, conserved domain"/>
    <property type="match status" value="1"/>
</dbReference>
<dbReference type="InterPro" id="IPR041330">
    <property type="entry name" value="KN17_SH3"/>
</dbReference>
<dbReference type="InterPro" id="IPR036236">
    <property type="entry name" value="Znf_C2H2_sf"/>
</dbReference>
<keyword evidence="15" id="KW-0238">DNA-binding</keyword>
<dbReference type="FunFam" id="2.30.30.30:FF:000021">
    <property type="entry name" value="DNA/RNA-binding protein KIN17, putative"/>
    <property type="match status" value="1"/>
</dbReference>
<evidence type="ECO:0000259" key="24">
    <source>
        <dbReference type="SMART" id="SM00739"/>
    </source>
</evidence>
<evidence type="ECO:0000256" key="1">
    <source>
        <dbReference type="ARBA" id="ARBA00004123"/>
    </source>
</evidence>
<dbReference type="Pfam" id="PF25095">
    <property type="entry name" value="C2H2-zf_KIN17"/>
    <property type="match status" value="1"/>
</dbReference>
<dbReference type="SMART" id="SM01253">
    <property type="entry name" value="Kin17_mid"/>
    <property type="match status" value="1"/>
</dbReference>
<dbReference type="GO" id="GO:0006281">
    <property type="term" value="P:DNA repair"/>
    <property type="evidence" value="ECO:0007669"/>
    <property type="project" value="UniProtKB-KW"/>
</dbReference>
<dbReference type="FunFam" id="1.10.10.2030:FF:000001">
    <property type="entry name" value="DNA/RNA-binding protein KIN17, putative"/>
    <property type="match status" value="1"/>
</dbReference>
<dbReference type="GO" id="GO:0005634">
    <property type="term" value="C:nucleus"/>
    <property type="evidence" value="ECO:0007669"/>
    <property type="project" value="UniProtKB-SubCell"/>
</dbReference>
<reference evidence="26 27" key="1">
    <citation type="journal article" date="2018" name="Proc. R. Soc. B">
        <title>A non-coding region near Follistatin controls head colour polymorphism in the Gouldian finch.</title>
        <authorList>
            <person name="Toomey M.B."/>
            <person name="Marques C.I."/>
            <person name="Andrade P."/>
            <person name="Araujo P.M."/>
            <person name="Sabatino S."/>
            <person name="Gazda M.A."/>
            <person name="Afonso S."/>
            <person name="Lopes R.J."/>
            <person name="Corbo J.C."/>
            <person name="Carneiro M."/>
        </authorList>
    </citation>
    <scope>NUCLEOTIDE SEQUENCE [LARGE SCALE GENOMIC DNA]</scope>
    <source>
        <strain evidence="26">Red01</strain>
        <tissue evidence="26">Muscle</tissue>
    </source>
</reference>
<proteinExistence type="inferred from homology"/>
<dbReference type="Pfam" id="PF25092">
    <property type="entry name" value="SH3_KIN17_C"/>
    <property type="match status" value="1"/>
</dbReference>
<dbReference type="GO" id="GO:0003723">
    <property type="term" value="F:RNA binding"/>
    <property type="evidence" value="ECO:0007669"/>
    <property type="project" value="UniProtKB-KW"/>
</dbReference>
<dbReference type="SUPFAM" id="SSF57667">
    <property type="entry name" value="beta-beta-alpha zinc fingers"/>
    <property type="match status" value="1"/>
</dbReference>
<dbReference type="GO" id="GO:0003690">
    <property type="term" value="F:double-stranded DNA binding"/>
    <property type="evidence" value="ECO:0007669"/>
    <property type="project" value="TreeGrafter"/>
</dbReference>
<evidence type="ECO:0000256" key="23">
    <source>
        <dbReference type="SAM" id="MobiDB-lite"/>
    </source>
</evidence>
<dbReference type="OrthoDB" id="10266249at2759"/>
<dbReference type="GO" id="GO:0005737">
    <property type="term" value="C:cytoplasm"/>
    <property type="evidence" value="ECO:0007669"/>
    <property type="project" value="UniProtKB-SubCell"/>
</dbReference>
<evidence type="ECO:0000256" key="11">
    <source>
        <dbReference type="ARBA" id="ARBA00022833"/>
    </source>
</evidence>
<dbReference type="InterPro" id="IPR005824">
    <property type="entry name" value="KOW"/>
</dbReference>
<keyword evidence="8" id="KW-0479">Metal-binding</keyword>
<comment type="function">
    <text evidence="19">Involved in DNA replication and the cellular response to DNA damage. May participate in DNA replication factories and create a bridge between DNA replication and repair mediated by high molecular weight complexes. May play a role in illegitimate recombination and regulation of gene expression. May participate in mRNA processing. Binds, in vitro, to double-stranded DNA. Also shown to bind preferentially to curved DNA in vitro and in vivo. Binds via its C-terminal domain to RNA in vitro.</text>
</comment>
<keyword evidence="16" id="KW-0233">DNA recombination</keyword>
<dbReference type="AlphaFoldDB" id="A0A3L8SGH5"/>
<dbReference type="STRING" id="44316.ENSEGOP00005007985"/>
<dbReference type="PANTHER" id="PTHR12805:SF0">
    <property type="entry name" value="DNA_RNA-BINDING PROTEIN KIN17"/>
    <property type="match status" value="1"/>
</dbReference>
<dbReference type="InterPro" id="IPR019447">
    <property type="entry name" value="DNA/RNA-bd_Kin17_WH-like_dom"/>
</dbReference>
<keyword evidence="6" id="KW-0507">mRNA processing</keyword>
<feature type="region of interest" description="Disordered" evidence="23">
    <location>
        <begin position="150"/>
        <end position="169"/>
    </location>
</feature>
<comment type="caution">
    <text evidence="26">The sequence shown here is derived from an EMBL/GenBank/DDBJ whole genome shotgun (WGS) entry which is preliminary data.</text>
</comment>
<evidence type="ECO:0000256" key="22">
    <source>
        <dbReference type="ARBA" id="ARBA00079987"/>
    </source>
</evidence>
<evidence type="ECO:0000256" key="6">
    <source>
        <dbReference type="ARBA" id="ARBA00022664"/>
    </source>
</evidence>